<evidence type="ECO:0000256" key="5">
    <source>
        <dbReference type="ARBA" id="ARBA00022842"/>
    </source>
</evidence>
<dbReference type="OMA" id="NGDIHAN"/>
<keyword evidence="3" id="KW-0479">Metal-binding</keyword>
<dbReference type="InterPro" id="IPR051090">
    <property type="entry name" value="Inositol_monoP_superfamily"/>
</dbReference>
<comment type="similarity">
    <text evidence="2">Belongs to the inositol monophosphatase superfamily.</text>
</comment>
<dbReference type="GeneID" id="17259036"/>
<keyword evidence="8" id="KW-1185">Reference proteome</keyword>
<keyword evidence="5" id="KW-0460">Magnesium</keyword>
<keyword evidence="6" id="KW-0732">Signal</keyword>
<evidence type="ECO:0000256" key="1">
    <source>
        <dbReference type="ARBA" id="ARBA00001946"/>
    </source>
</evidence>
<dbReference type="Proteomes" id="UP000013827">
    <property type="component" value="Unassembled WGS sequence"/>
</dbReference>
<evidence type="ECO:0000256" key="4">
    <source>
        <dbReference type="ARBA" id="ARBA00022801"/>
    </source>
</evidence>
<dbReference type="GO" id="GO:0046872">
    <property type="term" value="F:metal ion binding"/>
    <property type="evidence" value="ECO:0007669"/>
    <property type="project" value="UniProtKB-KW"/>
</dbReference>
<dbReference type="GO" id="GO:0008441">
    <property type="term" value="F:3'(2'),5'-bisphosphate nucleotidase activity"/>
    <property type="evidence" value="ECO:0007669"/>
    <property type="project" value="TreeGrafter"/>
</dbReference>
<name>A0A0D3INP8_EMIH1</name>
<evidence type="ECO:0000313" key="8">
    <source>
        <dbReference type="Proteomes" id="UP000013827"/>
    </source>
</evidence>
<dbReference type="KEGG" id="ehx:EMIHUDRAFT_213111"/>
<evidence type="ECO:0000313" key="7">
    <source>
        <dbReference type="EnsemblProtists" id="EOD12883"/>
    </source>
</evidence>
<dbReference type="HOGENOM" id="CLU_033446_1_1_1"/>
<dbReference type="GO" id="GO:0000103">
    <property type="term" value="P:sulfate assimilation"/>
    <property type="evidence" value="ECO:0007669"/>
    <property type="project" value="TreeGrafter"/>
</dbReference>
<accession>A0A0D3INP8</accession>
<dbReference type="STRING" id="2903.R1BRW9"/>
<dbReference type="RefSeq" id="XP_005765312.1">
    <property type="nucleotide sequence ID" value="XM_005765255.1"/>
</dbReference>
<evidence type="ECO:0008006" key="9">
    <source>
        <dbReference type="Google" id="ProtNLM"/>
    </source>
</evidence>
<dbReference type="SUPFAM" id="SSF56655">
    <property type="entry name" value="Carbohydrate phosphatase"/>
    <property type="match status" value="1"/>
</dbReference>
<protein>
    <recommendedName>
        <fullName evidence="9">3'(2'),5'-bisphosphate nucleotidase</fullName>
    </recommendedName>
</protein>
<organism evidence="7 8">
    <name type="scientific">Emiliania huxleyi (strain CCMP1516)</name>
    <dbReference type="NCBI Taxonomy" id="280463"/>
    <lineage>
        <taxon>Eukaryota</taxon>
        <taxon>Haptista</taxon>
        <taxon>Haptophyta</taxon>
        <taxon>Prymnesiophyceae</taxon>
        <taxon>Isochrysidales</taxon>
        <taxon>Noelaerhabdaceae</taxon>
        <taxon>Emiliania</taxon>
    </lineage>
</organism>
<reference evidence="7" key="2">
    <citation type="submission" date="2024-10" db="UniProtKB">
        <authorList>
            <consortium name="EnsemblProtists"/>
        </authorList>
    </citation>
    <scope>IDENTIFICATION</scope>
</reference>
<feature type="signal peptide" evidence="6">
    <location>
        <begin position="1"/>
        <end position="16"/>
    </location>
</feature>
<dbReference type="PANTHER" id="PTHR43200">
    <property type="entry name" value="PHOSPHATASE"/>
    <property type="match status" value="1"/>
</dbReference>
<dbReference type="PANTHER" id="PTHR43200:SF6">
    <property type="entry name" value="3'(2'),5'-BISPHOSPHATE NUCLEOTIDASE"/>
    <property type="match status" value="1"/>
</dbReference>
<dbReference type="AlphaFoldDB" id="A0A0D3INP8"/>
<comment type="cofactor">
    <cofactor evidence="1">
        <name>Mg(2+)</name>
        <dbReference type="ChEBI" id="CHEBI:18420"/>
    </cofactor>
</comment>
<dbReference type="PaxDb" id="2903-EOD12883"/>
<sequence>MLRSLPSLLLAASTLALTFDARAALRSAPASARANPARAPGACLMAKKPKVDKRSWLPKRSSPFAREVDVALQLVSRAAAGVGKAPVAAVNLATQALVCDGLASEFEGDAVMAAESAESFAGCDAETRQAALALANELGATTPCVNAFVPPYPDPDEAGLAAALTRNVRAGLGPRTWVLSPVAEAEQPAISLSLLEYGRPVVCAIALPNLPRNSMSGEKLLRMTVSFDGQSGAVPPPMGSLMWAEQGIGAYERSVGGEHGTDVRIRVDRALIGRRDIVGTAWTRPDRDNGPLPVDKTTGVQDFGAEVRKRSCFIFIPTQGTVELSLSPSVPLQAKGPFAYGLIARGEAMAYFDLPDAAEAFDRNVWAHAAGVLLVQEAGGRVTDPAGNELDFSVCREGTALPAHVVGAIATNGDIHANVMRKCGLASLNAALG</sequence>
<evidence type="ECO:0000256" key="6">
    <source>
        <dbReference type="SAM" id="SignalP"/>
    </source>
</evidence>
<evidence type="ECO:0000256" key="2">
    <source>
        <dbReference type="ARBA" id="ARBA00009759"/>
    </source>
</evidence>
<dbReference type="eggNOG" id="KOG1528">
    <property type="taxonomic scope" value="Eukaryota"/>
</dbReference>
<feature type="chain" id="PRO_5044291164" description="3'(2'),5'-bisphosphate nucleotidase" evidence="6">
    <location>
        <begin position="17"/>
        <end position="433"/>
    </location>
</feature>
<proteinExistence type="inferred from homology"/>
<keyword evidence="4" id="KW-0378">Hydrolase</keyword>
<dbReference type="Gene3D" id="3.40.190.80">
    <property type="match status" value="1"/>
</dbReference>
<evidence type="ECO:0000256" key="3">
    <source>
        <dbReference type="ARBA" id="ARBA00022723"/>
    </source>
</evidence>
<dbReference type="InterPro" id="IPR000760">
    <property type="entry name" value="Inositol_monophosphatase-like"/>
</dbReference>
<dbReference type="Pfam" id="PF00459">
    <property type="entry name" value="Inositol_P"/>
    <property type="match status" value="1"/>
</dbReference>
<dbReference type="EnsemblProtists" id="EOD12883">
    <property type="protein sequence ID" value="EOD12883"/>
    <property type="gene ID" value="EMIHUDRAFT_213111"/>
</dbReference>
<dbReference type="Gene3D" id="3.30.540.10">
    <property type="entry name" value="Fructose-1,6-Bisphosphatase, subunit A, domain 1"/>
    <property type="match status" value="1"/>
</dbReference>
<reference evidence="8" key="1">
    <citation type="journal article" date="2013" name="Nature">
        <title>Pan genome of the phytoplankton Emiliania underpins its global distribution.</title>
        <authorList>
            <person name="Read B.A."/>
            <person name="Kegel J."/>
            <person name="Klute M.J."/>
            <person name="Kuo A."/>
            <person name="Lefebvre S.C."/>
            <person name="Maumus F."/>
            <person name="Mayer C."/>
            <person name="Miller J."/>
            <person name="Monier A."/>
            <person name="Salamov A."/>
            <person name="Young J."/>
            <person name="Aguilar M."/>
            <person name="Claverie J.M."/>
            <person name="Frickenhaus S."/>
            <person name="Gonzalez K."/>
            <person name="Herman E.K."/>
            <person name="Lin Y.C."/>
            <person name="Napier J."/>
            <person name="Ogata H."/>
            <person name="Sarno A.F."/>
            <person name="Shmutz J."/>
            <person name="Schroeder D."/>
            <person name="de Vargas C."/>
            <person name="Verret F."/>
            <person name="von Dassow P."/>
            <person name="Valentin K."/>
            <person name="Van de Peer Y."/>
            <person name="Wheeler G."/>
            <person name="Dacks J.B."/>
            <person name="Delwiche C.F."/>
            <person name="Dyhrman S.T."/>
            <person name="Glockner G."/>
            <person name="John U."/>
            <person name="Richards T."/>
            <person name="Worden A.Z."/>
            <person name="Zhang X."/>
            <person name="Grigoriev I.V."/>
            <person name="Allen A.E."/>
            <person name="Bidle K."/>
            <person name="Borodovsky M."/>
            <person name="Bowler C."/>
            <person name="Brownlee C."/>
            <person name="Cock J.M."/>
            <person name="Elias M."/>
            <person name="Gladyshev V.N."/>
            <person name="Groth M."/>
            <person name="Guda C."/>
            <person name="Hadaegh A."/>
            <person name="Iglesias-Rodriguez M.D."/>
            <person name="Jenkins J."/>
            <person name="Jones B.M."/>
            <person name="Lawson T."/>
            <person name="Leese F."/>
            <person name="Lindquist E."/>
            <person name="Lobanov A."/>
            <person name="Lomsadze A."/>
            <person name="Malik S.B."/>
            <person name="Marsh M.E."/>
            <person name="Mackinder L."/>
            <person name="Mock T."/>
            <person name="Mueller-Roeber B."/>
            <person name="Pagarete A."/>
            <person name="Parker M."/>
            <person name="Probert I."/>
            <person name="Quesneville H."/>
            <person name="Raines C."/>
            <person name="Rensing S.A."/>
            <person name="Riano-Pachon D.M."/>
            <person name="Richier S."/>
            <person name="Rokitta S."/>
            <person name="Shiraiwa Y."/>
            <person name="Soanes D.M."/>
            <person name="van der Giezen M."/>
            <person name="Wahlund T.M."/>
            <person name="Williams B."/>
            <person name="Wilson W."/>
            <person name="Wolfe G."/>
            <person name="Wurch L.L."/>
        </authorList>
    </citation>
    <scope>NUCLEOTIDE SEQUENCE</scope>
</reference>